<keyword evidence="1" id="KW-0472">Membrane</keyword>
<organism evidence="2 3">
    <name type="scientific">Powellomyces hirtus</name>
    <dbReference type="NCBI Taxonomy" id="109895"/>
    <lineage>
        <taxon>Eukaryota</taxon>
        <taxon>Fungi</taxon>
        <taxon>Fungi incertae sedis</taxon>
        <taxon>Chytridiomycota</taxon>
        <taxon>Chytridiomycota incertae sedis</taxon>
        <taxon>Chytridiomycetes</taxon>
        <taxon>Spizellomycetales</taxon>
        <taxon>Powellomycetaceae</taxon>
        <taxon>Powellomyces</taxon>
    </lineage>
</organism>
<gene>
    <name evidence="2" type="ORF">PhCBS80983_g05978</name>
</gene>
<evidence type="ECO:0000256" key="1">
    <source>
        <dbReference type="SAM" id="Phobius"/>
    </source>
</evidence>
<feature type="transmembrane region" description="Helical" evidence="1">
    <location>
        <begin position="40"/>
        <end position="58"/>
    </location>
</feature>
<dbReference type="EMBL" id="QEAQ01000162">
    <property type="protein sequence ID" value="TPX54302.1"/>
    <property type="molecule type" value="Genomic_DNA"/>
</dbReference>
<dbReference type="AlphaFoldDB" id="A0A507DSR7"/>
<feature type="transmembrane region" description="Helical" evidence="1">
    <location>
        <begin position="78"/>
        <end position="101"/>
    </location>
</feature>
<feature type="transmembrane region" description="Helical" evidence="1">
    <location>
        <begin position="6"/>
        <end position="28"/>
    </location>
</feature>
<protein>
    <submittedName>
        <fullName evidence="2">Uncharacterized protein</fullName>
    </submittedName>
</protein>
<proteinExistence type="predicted"/>
<name>A0A507DSR7_9FUNG</name>
<reference evidence="2 3" key="1">
    <citation type="journal article" date="2019" name="Sci. Rep.">
        <title>Comparative genomics of chytrid fungi reveal insights into the obligate biotrophic and pathogenic lifestyle of Synchytrium endobioticum.</title>
        <authorList>
            <person name="van de Vossenberg B.T.L.H."/>
            <person name="Warris S."/>
            <person name="Nguyen H.D.T."/>
            <person name="van Gent-Pelzer M.P.E."/>
            <person name="Joly D.L."/>
            <person name="van de Geest H.C."/>
            <person name="Bonants P.J.M."/>
            <person name="Smith D.S."/>
            <person name="Levesque C.A."/>
            <person name="van der Lee T.A.J."/>
        </authorList>
    </citation>
    <scope>NUCLEOTIDE SEQUENCE [LARGE SCALE GENOMIC DNA]</scope>
    <source>
        <strain evidence="2 3">CBS 809.83</strain>
    </source>
</reference>
<comment type="caution">
    <text evidence="2">The sequence shown here is derived from an EMBL/GenBank/DDBJ whole genome shotgun (WGS) entry which is preliminary data.</text>
</comment>
<sequence>MGVGEYGGPNILLGAAWPIVLTAVSIAVWRLTHSRQTRSVLLLLAAIVNIGDCVNVSWGRTIDPLRLKTPKTYQLHFYIAIILAQMKIGLVICAGAMRFVYQLIGLAPESNNAK</sequence>
<keyword evidence="1" id="KW-0812">Transmembrane</keyword>
<keyword evidence="3" id="KW-1185">Reference proteome</keyword>
<accession>A0A507DSR7</accession>
<evidence type="ECO:0000313" key="3">
    <source>
        <dbReference type="Proteomes" id="UP000318582"/>
    </source>
</evidence>
<dbReference type="Proteomes" id="UP000318582">
    <property type="component" value="Unassembled WGS sequence"/>
</dbReference>
<evidence type="ECO:0000313" key="2">
    <source>
        <dbReference type="EMBL" id="TPX54302.1"/>
    </source>
</evidence>
<keyword evidence="1" id="KW-1133">Transmembrane helix</keyword>